<reference evidence="1" key="1">
    <citation type="submission" date="2016-07" db="EMBL/GenBank/DDBJ databases">
        <authorList>
            <person name="Bretaudeau A."/>
        </authorList>
    </citation>
    <scope>NUCLEOTIDE SEQUENCE</scope>
    <source>
        <strain evidence="1">Rice</strain>
        <tissue evidence="1">Whole body</tissue>
    </source>
</reference>
<dbReference type="EMBL" id="ODYU01002502">
    <property type="protein sequence ID" value="SOQ40079.1"/>
    <property type="molecule type" value="Genomic_DNA"/>
</dbReference>
<accession>A0A2H1VGV4</accession>
<sequence>MVSNRRHPWTPETLDALQVSLMVVGAIGDWVDFGNWTYGNLTHTTLAWFCIGFLREFHPVSSPALGEAGGSVRLLLTENHHAPNAAPATLSGSVLKGFNDTIKTSRCLFGCLRI</sequence>
<name>A0A2H1VGV4_SPOFR</name>
<organism evidence="1">
    <name type="scientific">Spodoptera frugiperda</name>
    <name type="common">Fall armyworm</name>
    <dbReference type="NCBI Taxonomy" id="7108"/>
    <lineage>
        <taxon>Eukaryota</taxon>
        <taxon>Metazoa</taxon>
        <taxon>Ecdysozoa</taxon>
        <taxon>Arthropoda</taxon>
        <taxon>Hexapoda</taxon>
        <taxon>Insecta</taxon>
        <taxon>Pterygota</taxon>
        <taxon>Neoptera</taxon>
        <taxon>Endopterygota</taxon>
        <taxon>Lepidoptera</taxon>
        <taxon>Glossata</taxon>
        <taxon>Ditrysia</taxon>
        <taxon>Noctuoidea</taxon>
        <taxon>Noctuidae</taxon>
        <taxon>Amphipyrinae</taxon>
        <taxon>Spodoptera</taxon>
    </lineage>
</organism>
<proteinExistence type="predicted"/>
<dbReference type="AlphaFoldDB" id="A0A2H1VGV4"/>
<evidence type="ECO:0000313" key="1">
    <source>
        <dbReference type="EMBL" id="SOQ40079.1"/>
    </source>
</evidence>
<gene>
    <name evidence="1" type="ORF">SFRICE_010511</name>
</gene>
<protein>
    <submittedName>
        <fullName evidence="1">SFRICE_010511</fullName>
    </submittedName>
</protein>